<keyword evidence="3" id="KW-1185">Reference proteome</keyword>
<evidence type="ECO:0000313" key="3">
    <source>
        <dbReference type="Proteomes" id="UP001281614"/>
    </source>
</evidence>
<name>A0AAD9YSW9_COLKA</name>
<dbReference type="Pfam" id="PF20183">
    <property type="entry name" value="DUF6546"/>
    <property type="match status" value="1"/>
</dbReference>
<dbReference type="AlphaFoldDB" id="A0AAD9YSW9"/>
<feature type="domain" description="DUF6546" evidence="1">
    <location>
        <begin position="322"/>
        <end position="498"/>
    </location>
</feature>
<reference evidence="2" key="1">
    <citation type="submission" date="2023-02" db="EMBL/GenBank/DDBJ databases">
        <title>Colletotrichum kahawae CIFC_Que2 genome sequencing and assembly.</title>
        <authorList>
            <person name="Baroncelli R."/>
        </authorList>
    </citation>
    <scope>NUCLEOTIDE SEQUENCE</scope>
    <source>
        <strain evidence="2">CIFC_Que2</strain>
    </source>
</reference>
<protein>
    <submittedName>
        <fullName evidence="2">F-box domain-containing protein</fullName>
    </submittedName>
</protein>
<sequence length="514" mass="58605">MGPYNWFDLPTEVRFRILDLLANTPADKTERRAWPSICWDWRHFFEDRNFSSMVLRSYTDIHTFSDYVTDHLREKVKRIRLHVPLQVYICGDCDSPEDDRNIEANNVAFTGRLLVLLNKLAEWQPRGGGLTLEISAASASDTEHILDAVLKGRHLHDCMVFFTSQLGDYDPGLHSAKKRILGNLLDIENSIDPRSRGADLRFDQLQVPVVTHFTVSRESRRSLSAEAIATVFQCLPRLREVIYEPWRGITTKDIEQRNRATRHLLRRLPKTVSSVSLQETRAEYLNDGVVAGDEPRLTSAWDAVHRLKESTETPPIRDLILAQCRRDSSLALDAVAACKQLQSFSASSPIDALEFLRGFGVTSLGTHNPLTRPFLTTWPFLTTIALKTPRVLEFQLGNELLLAAGGAAAQMPQLRLMELWDARETIGTLLRYEVCDMHTALKLETTIDGFTIGQDALEVWRAMVRDRHGREMNDHTTVLSQDVVETLSCFRTRLRLHKSALARDWNVLEMYENA</sequence>
<evidence type="ECO:0000313" key="2">
    <source>
        <dbReference type="EMBL" id="KAK2775039.1"/>
    </source>
</evidence>
<evidence type="ECO:0000259" key="1">
    <source>
        <dbReference type="Pfam" id="PF20183"/>
    </source>
</evidence>
<accession>A0AAD9YSW9</accession>
<dbReference type="InterPro" id="IPR046676">
    <property type="entry name" value="DUF6546"/>
</dbReference>
<proteinExistence type="predicted"/>
<dbReference type="Proteomes" id="UP001281614">
    <property type="component" value="Unassembled WGS sequence"/>
</dbReference>
<dbReference type="EMBL" id="VYYT01000040">
    <property type="protein sequence ID" value="KAK2775039.1"/>
    <property type="molecule type" value="Genomic_DNA"/>
</dbReference>
<comment type="caution">
    <text evidence="2">The sequence shown here is derived from an EMBL/GenBank/DDBJ whole genome shotgun (WGS) entry which is preliminary data.</text>
</comment>
<gene>
    <name evidence="2" type="ORF">CKAH01_12951</name>
</gene>
<organism evidence="2 3">
    <name type="scientific">Colletotrichum kahawae</name>
    <name type="common">Coffee berry disease fungus</name>
    <dbReference type="NCBI Taxonomy" id="34407"/>
    <lineage>
        <taxon>Eukaryota</taxon>
        <taxon>Fungi</taxon>
        <taxon>Dikarya</taxon>
        <taxon>Ascomycota</taxon>
        <taxon>Pezizomycotina</taxon>
        <taxon>Sordariomycetes</taxon>
        <taxon>Hypocreomycetidae</taxon>
        <taxon>Glomerellales</taxon>
        <taxon>Glomerellaceae</taxon>
        <taxon>Colletotrichum</taxon>
        <taxon>Colletotrichum gloeosporioides species complex</taxon>
    </lineage>
</organism>